<accession>A0ABT0GX34</accession>
<dbReference type="EMBL" id="JALNMJ010000011">
    <property type="protein sequence ID" value="MCK7613800.1"/>
    <property type="molecule type" value="Genomic_DNA"/>
</dbReference>
<dbReference type="RefSeq" id="WP_248156023.1">
    <property type="nucleotide sequence ID" value="NZ_JALNMJ010000011.1"/>
</dbReference>
<protein>
    <submittedName>
        <fullName evidence="1">Uncharacterized protein</fullName>
    </submittedName>
</protein>
<evidence type="ECO:0000313" key="2">
    <source>
        <dbReference type="Proteomes" id="UP001431221"/>
    </source>
</evidence>
<sequence length="132" mass="14207">MDKMNNSTAIALRTSDIGAGYHHCSPDISYGCTVDDDQRSIPKNIGNILCLPSSTFFTVTDSCMSLLNSGSSQDCQKNSAKGFCSNGVAPTCNYRTSADADTKAQWNWVVNYTGTDAVSVDCNENGYQGYTE</sequence>
<reference evidence="1" key="1">
    <citation type="submission" date="2022-04" db="EMBL/GenBank/DDBJ databases">
        <title>Roseibium sp. CAU 1639 isolated from mud.</title>
        <authorList>
            <person name="Kim W."/>
        </authorList>
    </citation>
    <scope>NUCLEOTIDE SEQUENCE</scope>
    <source>
        <strain evidence="1">CAU 1639</strain>
    </source>
</reference>
<name>A0ABT0GX34_9HYPH</name>
<gene>
    <name evidence="1" type="ORF">M0H32_16655</name>
</gene>
<proteinExistence type="predicted"/>
<organism evidence="1 2">
    <name type="scientific">Roseibium sediminicola</name>
    <dbReference type="NCBI Taxonomy" id="2933272"/>
    <lineage>
        <taxon>Bacteria</taxon>
        <taxon>Pseudomonadati</taxon>
        <taxon>Pseudomonadota</taxon>
        <taxon>Alphaproteobacteria</taxon>
        <taxon>Hyphomicrobiales</taxon>
        <taxon>Stappiaceae</taxon>
        <taxon>Roseibium</taxon>
    </lineage>
</organism>
<dbReference type="Proteomes" id="UP001431221">
    <property type="component" value="Unassembled WGS sequence"/>
</dbReference>
<keyword evidence="2" id="KW-1185">Reference proteome</keyword>
<comment type="caution">
    <text evidence="1">The sequence shown here is derived from an EMBL/GenBank/DDBJ whole genome shotgun (WGS) entry which is preliminary data.</text>
</comment>
<evidence type="ECO:0000313" key="1">
    <source>
        <dbReference type="EMBL" id="MCK7613800.1"/>
    </source>
</evidence>